<dbReference type="Proteomes" id="UP000019146">
    <property type="component" value="Chromosome 1"/>
</dbReference>
<feature type="transmembrane region" description="Helical" evidence="1">
    <location>
        <begin position="217"/>
        <end position="236"/>
    </location>
</feature>
<dbReference type="GO" id="GO:0016747">
    <property type="term" value="F:acyltransferase activity, transferring groups other than amino-acyl groups"/>
    <property type="evidence" value="ECO:0007669"/>
    <property type="project" value="InterPro"/>
</dbReference>
<dbReference type="PANTHER" id="PTHR23028">
    <property type="entry name" value="ACETYLTRANSFERASE"/>
    <property type="match status" value="1"/>
</dbReference>
<organism evidence="3 4">
    <name type="scientific">Paraburkholderia caribensis MBA4</name>
    <dbReference type="NCBI Taxonomy" id="1323664"/>
    <lineage>
        <taxon>Bacteria</taxon>
        <taxon>Pseudomonadati</taxon>
        <taxon>Pseudomonadota</taxon>
        <taxon>Betaproteobacteria</taxon>
        <taxon>Burkholderiales</taxon>
        <taxon>Burkholderiaceae</taxon>
        <taxon>Paraburkholderia</taxon>
    </lineage>
</organism>
<feature type="transmembrane region" description="Helical" evidence="1">
    <location>
        <begin position="312"/>
        <end position="330"/>
    </location>
</feature>
<sequence length="367" mass="39851">MKRLDSVQVLRAVAALLVVFCHAAAEVGHHGAPASQLWPLINVKGLFGVDIFFVVSGFVMMYIISGQRSGSTTARWFLGDRIVRVVPLYWVATLLSVGIGLALPALKNKNCYELAYVLRSLFFVPSTNPLTGAPEPVLGLGWTLNFEMFFYAVISLVLLLGIRRVYLAVVAIFVTLVTLGLVMKPEYLILRGWTHTIILEFVFGVVFAQLRLSGFRIGALAQIALIVAGVTGWLLTGPSADGTFDMRGLMWGPPAAAIFAGVVMGRRDIEYPKLLLLIGDASYSLYLTHLFIMRASSLLVSHLPVGPVLRVVLFFAIFVPCAVGFAILSYRKFEIPTMRFGRGLLRARPGTGSAAEGVSAGTRQAGT</sequence>
<evidence type="ECO:0000313" key="4">
    <source>
        <dbReference type="Proteomes" id="UP000019146"/>
    </source>
</evidence>
<dbReference type="InterPro" id="IPR002656">
    <property type="entry name" value="Acyl_transf_3_dom"/>
</dbReference>
<dbReference type="GO" id="GO:0000271">
    <property type="term" value="P:polysaccharide biosynthetic process"/>
    <property type="evidence" value="ECO:0007669"/>
    <property type="project" value="TreeGrafter"/>
</dbReference>
<reference evidence="3 4" key="1">
    <citation type="journal article" date="2014" name="Genome Announc.">
        <title>Draft Genome Sequence of the Haloacid-Degrading Burkholderia caribensis Strain MBA4.</title>
        <authorList>
            <person name="Pan Y."/>
            <person name="Kong K.F."/>
            <person name="Tsang J.S."/>
        </authorList>
    </citation>
    <scope>NUCLEOTIDE SEQUENCE [LARGE SCALE GENOMIC DNA]</scope>
    <source>
        <strain evidence="3 4">MBA4</strain>
    </source>
</reference>
<dbReference type="InterPro" id="IPR050879">
    <property type="entry name" value="Acyltransferase_3"/>
</dbReference>
<accession>A0A0P0RA26</accession>
<protein>
    <submittedName>
        <fullName evidence="3">Exopolysaccharide production protein ExoZ</fullName>
    </submittedName>
</protein>
<feature type="transmembrane region" description="Helical" evidence="1">
    <location>
        <begin position="139"/>
        <end position="160"/>
    </location>
</feature>
<dbReference type="KEGG" id="bcai:K788_0002466"/>
<keyword evidence="1" id="KW-0812">Transmembrane</keyword>
<feature type="transmembrane region" description="Helical" evidence="1">
    <location>
        <begin position="248"/>
        <end position="265"/>
    </location>
</feature>
<dbReference type="Pfam" id="PF01757">
    <property type="entry name" value="Acyl_transf_3"/>
    <property type="match status" value="1"/>
</dbReference>
<feature type="domain" description="Acyltransferase 3" evidence="2">
    <location>
        <begin position="6"/>
        <end position="325"/>
    </location>
</feature>
<keyword evidence="1" id="KW-1133">Transmembrane helix</keyword>
<proteinExistence type="predicted"/>
<dbReference type="GO" id="GO:0016020">
    <property type="term" value="C:membrane"/>
    <property type="evidence" value="ECO:0007669"/>
    <property type="project" value="TreeGrafter"/>
</dbReference>
<feature type="transmembrane region" description="Helical" evidence="1">
    <location>
        <begin position="165"/>
        <end position="183"/>
    </location>
</feature>
<keyword evidence="1" id="KW-0472">Membrane</keyword>
<feature type="transmembrane region" description="Helical" evidence="1">
    <location>
        <begin position="86"/>
        <end position="106"/>
    </location>
</feature>
<dbReference type="EMBL" id="CP012746">
    <property type="protein sequence ID" value="ALL64961.1"/>
    <property type="molecule type" value="Genomic_DNA"/>
</dbReference>
<dbReference type="AlphaFoldDB" id="A0A0P0RA26"/>
<dbReference type="PANTHER" id="PTHR23028:SF131">
    <property type="entry name" value="BLR2367 PROTEIN"/>
    <property type="match status" value="1"/>
</dbReference>
<evidence type="ECO:0000256" key="1">
    <source>
        <dbReference type="SAM" id="Phobius"/>
    </source>
</evidence>
<feature type="transmembrane region" description="Helical" evidence="1">
    <location>
        <begin position="47"/>
        <end position="65"/>
    </location>
</feature>
<gene>
    <name evidence="3" type="ORF">K788_0002466</name>
</gene>
<evidence type="ECO:0000259" key="2">
    <source>
        <dbReference type="Pfam" id="PF01757"/>
    </source>
</evidence>
<evidence type="ECO:0000313" key="3">
    <source>
        <dbReference type="EMBL" id="ALL64961.1"/>
    </source>
</evidence>
<dbReference type="GeneID" id="69969068"/>
<dbReference type="RefSeq" id="WP_036004774.1">
    <property type="nucleotide sequence ID" value="NZ_CP012746.1"/>
</dbReference>
<name>A0A0P0RA26_9BURK</name>
<feature type="transmembrane region" description="Helical" evidence="1">
    <location>
        <begin position="274"/>
        <end position="292"/>
    </location>
</feature>
<feature type="transmembrane region" description="Helical" evidence="1">
    <location>
        <begin position="189"/>
        <end position="210"/>
    </location>
</feature>